<evidence type="ECO:0000313" key="4">
    <source>
        <dbReference type="Proteomes" id="UP001226867"/>
    </source>
</evidence>
<dbReference type="RefSeq" id="WP_307687631.1">
    <property type="nucleotide sequence ID" value="NZ_JAUSRO010000001.1"/>
</dbReference>
<dbReference type="Proteomes" id="UP001226867">
    <property type="component" value="Unassembled WGS sequence"/>
</dbReference>
<sequence length="164" mass="17753">MHSAPSVSYPVGRSSRNAARLLLGLWWAGACVTALTAWQLQHVGWRTVLLGGSVLLAGWALRHEGRTGRAQGAGMLQFDSNGWSLKGATLLHAECVEVCLDLQSLLLVRLQRAGESSRWLWLDACSEPAHWPDLRRAVYSRAPSTAPDSHAVGPQVARASSTFS</sequence>
<comment type="caution">
    <text evidence="3">The sequence shown here is derived from an EMBL/GenBank/DDBJ whole genome shotgun (WGS) entry which is preliminary data.</text>
</comment>
<keyword evidence="2" id="KW-1133">Transmembrane helix</keyword>
<feature type="transmembrane region" description="Helical" evidence="2">
    <location>
        <begin position="44"/>
        <end position="61"/>
    </location>
</feature>
<reference evidence="3 4" key="1">
    <citation type="submission" date="2023-07" db="EMBL/GenBank/DDBJ databases">
        <title>Sorghum-associated microbial communities from plants grown in Nebraska, USA.</title>
        <authorList>
            <person name="Schachtman D."/>
        </authorList>
    </citation>
    <scope>NUCLEOTIDE SEQUENCE [LARGE SCALE GENOMIC DNA]</scope>
    <source>
        <strain evidence="3 4">DS1607</strain>
    </source>
</reference>
<gene>
    <name evidence="3" type="ORF">J2W36_000036</name>
</gene>
<proteinExistence type="predicted"/>
<dbReference type="EMBL" id="JAUSRO010000001">
    <property type="protein sequence ID" value="MDP9897803.1"/>
    <property type="molecule type" value="Genomic_DNA"/>
</dbReference>
<keyword evidence="4" id="KW-1185">Reference proteome</keyword>
<name>A0ABT9S0C5_9BURK</name>
<evidence type="ECO:0000256" key="2">
    <source>
        <dbReference type="SAM" id="Phobius"/>
    </source>
</evidence>
<accession>A0ABT9S0C5</accession>
<feature type="transmembrane region" description="Helical" evidence="2">
    <location>
        <begin position="21"/>
        <end position="38"/>
    </location>
</feature>
<keyword evidence="2" id="KW-0812">Transmembrane</keyword>
<feature type="region of interest" description="Disordered" evidence="1">
    <location>
        <begin position="144"/>
        <end position="164"/>
    </location>
</feature>
<evidence type="ECO:0008006" key="5">
    <source>
        <dbReference type="Google" id="ProtNLM"/>
    </source>
</evidence>
<keyword evidence="2" id="KW-0472">Membrane</keyword>
<evidence type="ECO:0000256" key="1">
    <source>
        <dbReference type="SAM" id="MobiDB-lite"/>
    </source>
</evidence>
<evidence type="ECO:0000313" key="3">
    <source>
        <dbReference type="EMBL" id="MDP9897803.1"/>
    </source>
</evidence>
<protein>
    <recommendedName>
        <fullName evidence="5">Toxin CptA</fullName>
    </recommendedName>
</protein>
<organism evidence="3 4">
    <name type="scientific">Variovorax ginsengisoli</name>
    <dbReference type="NCBI Taxonomy" id="363844"/>
    <lineage>
        <taxon>Bacteria</taxon>
        <taxon>Pseudomonadati</taxon>
        <taxon>Pseudomonadota</taxon>
        <taxon>Betaproteobacteria</taxon>
        <taxon>Burkholderiales</taxon>
        <taxon>Comamonadaceae</taxon>
        <taxon>Variovorax</taxon>
    </lineage>
</organism>